<sequence length="176" mass="20213">MPRKVNNIWPAKAAGNKRTHESGPEERSPRTKKLRTNFDQILLESEKLESELRKEKEAHRSTKLDLGNANCRLSNALIDRGKAYRWGDNYKSAYNGACSERNQLKVDMAGLHQTIDSLEERVEILQTERDELLAKQAEQGPDLEEALTHLNYAVSRVKKIKYTAPPLMIEDNRELK</sequence>
<feature type="region of interest" description="Disordered" evidence="2">
    <location>
        <begin position="1"/>
        <end position="37"/>
    </location>
</feature>
<dbReference type="EMBL" id="MDYL01000021">
    <property type="protein sequence ID" value="OQD72512.1"/>
    <property type="molecule type" value="Genomic_DNA"/>
</dbReference>
<proteinExistence type="predicted"/>
<evidence type="ECO:0000256" key="1">
    <source>
        <dbReference type="SAM" id="Coils"/>
    </source>
</evidence>
<evidence type="ECO:0000256" key="2">
    <source>
        <dbReference type="SAM" id="MobiDB-lite"/>
    </source>
</evidence>
<feature type="coiled-coil region" evidence="1">
    <location>
        <begin position="101"/>
        <end position="135"/>
    </location>
</feature>
<organism evidence="3 4">
    <name type="scientific">Penicillium decumbens</name>
    <dbReference type="NCBI Taxonomy" id="69771"/>
    <lineage>
        <taxon>Eukaryota</taxon>
        <taxon>Fungi</taxon>
        <taxon>Dikarya</taxon>
        <taxon>Ascomycota</taxon>
        <taxon>Pezizomycotina</taxon>
        <taxon>Eurotiomycetes</taxon>
        <taxon>Eurotiomycetidae</taxon>
        <taxon>Eurotiales</taxon>
        <taxon>Aspergillaceae</taxon>
        <taxon>Penicillium</taxon>
    </lineage>
</organism>
<evidence type="ECO:0000313" key="4">
    <source>
        <dbReference type="Proteomes" id="UP000191522"/>
    </source>
</evidence>
<dbReference type="AlphaFoldDB" id="A0A1V6P6Z3"/>
<reference evidence="4" key="1">
    <citation type="journal article" date="2017" name="Nat. Microbiol.">
        <title>Global analysis of biosynthetic gene clusters reveals vast potential of secondary metabolite production in Penicillium species.</title>
        <authorList>
            <person name="Nielsen J.C."/>
            <person name="Grijseels S."/>
            <person name="Prigent S."/>
            <person name="Ji B."/>
            <person name="Dainat J."/>
            <person name="Nielsen K.F."/>
            <person name="Frisvad J.C."/>
            <person name="Workman M."/>
            <person name="Nielsen J."/>
        </authorList>
    </citation>
    <scope>NUCLEOTIDE SEQUENCE [LARGE SCALE GENOMIC DNA]</scope>
    <source>
        <strain evidence="4">IBT 11843</strain>
    </source>
</reference>
<comment type="caution">
    <text evidence="3">The sequence shown here is derived from an EMBL/GenBank/DDBJ whole genome shotgun (WGS) entry which is preliminary data.</text>
</comment>
<keyword evidence="1" id="KW-0175">Coiled coil</keyword>
<name>A0A1V6P6Z3_PENDC</name>
<evidence type="ECO:0000313" key="3">
    <source>
        <dbReference type="EMBL" id="OQD72512.1"/>
    </source>
</evidence>
<dbReference type="Proteomes" id="UP000191522">
    <property type="component" value="Unassembled WGS sequence"/>
</dbReference>
<feature type="coiled-coil region" evidence="1">
    <location>
        <begin position="38"/>
        <end position="65"/>
    </location>
</feature>
<feature type="compositionally biased region" description="Basic and acidic residues" evidence="2">
    <location>
        <begin position="18"/>
        <end position="29"/>
    </location>
</feature>
<keyword evidence="4" id="KW-1185">Reference proteome</keyword>
<gene>
    <name evidence="3" type="ORF">PENDEC_c021G02128</name>
</gene>
<accession>A0A1V6P6Z3</accession>
<protein>
    <submittedName>
        <fullName evidence="3">Uncharacterized protein</fullName>
    </submittedName>
</protein>